<protein>
    <submittedName>
        <fullName evidence="2">Uncharacterized protein</fullName>
    </submittedName>
</protein>
<dbReference type="AlphaFoldDB" id="A0AAV4FZW9"/>
<evidence type="ECO:0000256" key="1">
    <source>
        <dbReference type="SAM" id="MobiDB-lite"/>
    </source>
</evidence>
<evidence type="ECO:0000313" key="3">
    <source>
        <dbReference type="Proteomes" id="UP000762676"/>
    </source>
</evidence>
<proteinExistence type="predicted"/>
<sequence length="108" mass="12523">MNGRRARRQDTWRKKKIEAVNKTWSRDVIRPGGFEPESFQGRMEPESFQGGLESESFQGGFEPESFQGGFEPESFQGRWSFPTRVWMGIVVVQNCFFRVDLVIKALKS</sequence>
<feature type="region of interest" description="Disordered" evidence="1">
    <location>
        <begin position="32"/>
        <end position="54"/>
    </location>
</feature>
<dbReference type="EMBL" id="BMAT01004706">
    <property type="protein sequence ID" value="GFR78624.1"/>
    <property type="molecule type" value="Genomic_DNA"/>
</dbReference>
<keyword evidence="3" id="KW-1185">Reference proteome</keyword>
<reference evidence="2 3" key="1">
    <citation type="journal article" date="2021" name="Elife">
        <title>Chloroplast acquisition without the gene transfer in kleptoplastic sea slugs, Plakobranchus ocellatus.</title>
        <authorList>
            <person name="Maeda T."/>
            <person name="Takahashi S."/>
            <person name="Yoshida T."/>
            <person name="Shimamura S."/>
            <person name="Takaki Y."/>
            <person name="Nagai Y."/>
            <person name="Toyoda A."/>
            <person name="Suzuki Y."/>
            <person name="Arimoto A."/>
            <person name="Ishii H."/>
            <person name="Satoh N."/>
            <person name="Nishiyama T."/>
            <person name="Hasebe M."/>
            <person name="Maruyama T."/>
            <person name="Minagawa J."/>
            <person name="Obokata J."/>
            <person name="Shigenobu S."/>
        </authorList>
    </citation>
    <scope>NUCLEOTIDE SEQUENCE [LARGE SCALE GENOMIC DNA]</scope>
</reference>
<accession>A0AAV4FZW9</accession>
<dbReference type="Proteomes" id="UP000762676">
    <property type="component" value="Unassembled WGS sequence"/>
</dbReference>
<name>A0AAV4FZW9_9GAST</name>
<comment type="caution">
    <text evidence="2">The sequence shown here is derived from an EMBL/GenBank/DDBJ whole genome shotgun (WGS) entry which is preliminary data.</text>
</comment>
<organism evidence="2 3">
    <name type="scientific">Elysia marginata</name>
    <dbReference type="NCBI Taxonomy" id="1093978"/>
    <lineage>
        <taxon>Eukaryota</taxon>
        <taxon>Metazoa</taxon>
        <taxon>Spiralia</taxon>
        <taxon>Lophotrochozoa</taxon>
        <taxon>Mollusca</taxon>
        <taxon>Gastropoda</taxon>
        <taxon>Heterobranchia</taxon>
        <taxon>Euthyneura</taxon>
        <taxon>Panpulmonata</taxon>
        <taxon>Sacoglossa</taxon>
        <taxon>Placobranchoidea</taxon>
        <taxon>Plakobranchidae</taxon>
        <taxon>Elysia</taxon>
    </lineage>
</organism>
<evidence type="ECO:0000313" key="2">
    <source>
        <dbReference type="EMBL" id="GFR78624.1"/>
    </source>
</evidence>
<gene>
    <name evidence="2" type="ORF">ElyMa_002266900</name>
</gene>